<reference evidence="1" key="1">
    <citation type="submission" date="2019-08" db="EMBL/GenBank/DDBJ databases">
        <title>The genome of the North American firefly Photinus pyralis.</title>
        <authorList>
            <consortium name="Photinus pyralis genome working group"/>
            <person name="Fallon T.R."/>
            <person name="Sander Lower S.E."/>
            <person name="Weng J.-K."/>
        </authorList>
    </citation>
    <scope>NUCLEOTIDE SEQUENCE</scope>
    <source>
        <strain evidence="1">TRF0915ILg1</strain>
        <tissue evidence="1">Whole body</tissue>
    </source>
</reference>
<protein>
    <submittedName>
        <fullName evidence="1">Uncharacterized protein</fullName>
    </submittedName>
</protein>
<evidence type="ECO:0000313" key="2">
    <source>
        <dbReference type="Proteomes" id="UP000801492"/>
    </source>
</evidence>
<dbReference type="EMBL" id="VTPC01090022">
    <property type="protein sequence ID" value="KAF2885176.1"/>
    <property type="molecule type" value="Genomic_DNA"/>
</dbReference>
<dbReference type="OrthoDB" id="6740446at2759"/>
<accession>A0A8K0CHD5</accession>
<organism evidence="1 2">
    <name type="scientific">Ignelater luminosus</name>
    <name type="common">Cucubano</name>
    <name type="synonym">Pyrophorus luminosus</name>
    <dbReference type="NCBI Taxonomy" id="2038154"/>
    <lineage>
        <taxon>Eukaryota</taxon>
        <taxon>Metazoa</taxon>
        <taxon>Ecdysozoa</taxon>
        <taxon>Arthropoda</taxon>
        <taxon>Hexapoda</taxon>
        <taxon>Insecta</taxon>
        <taxon>Pterygota</taxon>
        <taxon>Neoptera</taxon>
        <taxon>Endopterygota</taxon>
        <taxon>Coleoptera</taxon>
        <taxon>Polyphaga</taxon>
        <taxon>Elateriformia</taxon>
        <taxon>Elateroidea</taxon>
        <taxon>Elateridae</taxon>
        <taxon>Agrypninae</taxon>
        <taxon>Pyrophorini</taxon>
        <taxon>Ignelater</taxon>
    </lineage>
</organism>
<name>A0A8K0CHD5_IGNLU</name>
<comment type="caution">
    <text evidence="1">The sequence shown here is derived from an EMBL/GenBank/DDBJ whole genome shotgun (WGS) entry which is preliminary data.</text>
</comment>
<evidence type="ECO:0000313" key="1">
    <source>
        <dbReference type="EMBL" id="KAF2885176.1"/>
    </source>
</evidence>
<gene>
    <name evidence="1" type="ORF">ILUMI_21002</name>
</gene>
<sequence>MASRSKEFLDYCAIESIRHIKVTDLRKVNGQAGTRNRTIILVISKLSSTEPMNWWKYVDKVQQVIHPTFYRSNNSLRLKLMLGTKVKQKEDLRIKQTLEEEVPSLYEKRRHVLREVLLEAQEENKK</sequence>
<keyword evidence="2" id="KW-1185">Reference proteome</keyword>
<dbReference type="AlphaFoldDB" id="A0A8K0CHD5"/>
<proteinExistence type="predicted"/>
<dbReference type="Proteomes" id="UP000801492">
    <property type="component" value="Unassembled WGS sequence"/>
</dbReference>